<dbReference type="KEGG" id="scia:HUG15_03170"/>
<dbReference type="InterPro" id="IPR024442">
    <property type="entry name" value="Transposase_Zn_ribbon"/>
</dbReference>
<dbReference type="EMBL" id="CP054705">
    <property type="protein sequence ID" value="QQK74701.1"/>
    <property type="molecule type" value="Genomic_DNA"/>
</dbReference>
<accession>A0A7T6Z0F9</accession>
<evidence type="ECO:0000313" key="2">
    <source>
        <dbReference type="EMBL" id="QQK74701.1"/>
    </source>
</evidence>
<dbReference type="Pfam" id="PF12762">
    <property type="entry name" value="DDE_Tnp_IS1595"/>
    <property type="match status" value="1"/>
</dbReference>
<sequence>MANYQQMSFVSFQKQFPTEKACHDHLFNLKWKDGFCCETCGHGAYFETKTRKHRLYECKACRYQSTVTVGTVMEKTRTDLTKWFIAIYMIAHDKRGISAHKLSGDIEVSYKTAWLMLHKIRQAMRKRDAAYTLAGIVELDDAYFGAPTEGGKRGRGTEKTKVLVGLSLTNQGHPRYVKMEVTPDIKGETLVKVAEKWIVQGSTISSDAYRSYRALAGAGFNHEYQMYDVKETPDHLHWLHTVLSNAKAFVGGTFHGLDAKHLQAYLDEFCYRFNRRKFKGEWFSRLMTLCASTETITHSELVG</sequence>
<gene>
    <name evidence="2" type="ORF">HUG15_03170</name>
</gene>
<dbReference type="Pfam" id="PF12760">
    <property type="entry name" value="Zn_ribbon_IS1595"/>
    <property type="match status" value="1"/>
</dbReference>
<proteinExistence type="predicted"/>
<dbReference type="AlphaFoldDB" id="A0A7T6Z0F9"/>
<dbReference type="SMART" id="SM01126">
    <property type="entry name" value="DDE_Tnp_IS1595"/>
    <property type="match status" value="1"/>
</dbReference>
<dbReference type="NCBIfam" id="NF033547">
    <property type="entry name" value="transpos_IS1595"/>
    <property type="match status" value="1"/>
</dbReference>
<dbReference type="Proteomes" id="UP000595823">
    <property type="component" value="Chromosome"/>
</dbReference>
<evidence type="ECO:0000313" key="3">
    <source>
        <dbReference type="Proteomes" id="UP000595823"/>
    </source>
</evidence>
<reference evidence="2 3" key="1">
    <citation type="submission" date="2020-06" db="EMBL/GenBank/DDBJ databases">
        <title>Genomic analysis of Salicibibacter sp. NKC5-3.</title>
        <authorList>
            <person name="Oh Y.J."/>
        </authorList>
    </citation>
    <scope>NUCLEOTIDE SEQUENCE [LARGE SCALE GENOMIC DNA]</scope>
    <source>
        <strain evidence="2 3">NKC5-3</strain>
    </source>
</reference>
<feature type="domain" description="ISXO2-like transposase" evidence="1">
    <location>
        <begin position="132"/>
        <end position="274"/>
    </location>
</feature>
<name>A0A7T6Z0F9_9BACI</name>
<organism evidence="2 3">
    <name type="scientific">Salicibibacter cibarius</name>
    <dbReference type="NCBI Taxonomy" id="2743000"/>
    <lineage>
        <taxon>Bacteria</taxon>
        <taxon>Bacillati</taxon>
        <taxon>Bacillota</taxon>
        <taxon>Bacilli</taxon>
        <taxon>Bacillales</taxon>
        <taxon>Bacillaceae</taxon>
        <taxon>Salicibibacter</taxon>
    </lineage>
</organism>
<dbReference type="InterPro" id="IPR024445">
    <property type="entry name" value="Tnp_ISXO2-like"/>
</dbReference>
<evidence type="ECO:0000259" key="1">
    <source>
        <dbReference type="SMART" id="SM01126"/>
    </source>
</evidence>
<protein>
    <submittedName>
        <fullName evidence="2">IS1595 family transposase</fullName>
    </submittedName>
</protein>
<keyword evidence="3" id="KW-1185">Reference proteome</keyword>
<dbReference type="RefSeq" id="WP_200126962.1">
    <property type="nucleotide sequence ID" value="NZ_CP054705.1"/>
</dbReference>